<protein>
    <submittedName>
        <fullName evidence="1">Uncharacterized protein</fullName>
    </submittedName>
</protein>
<reference evidence="1" key="1">
    <citation type="journal article" date="2016" name="Sci. Rep.">
        <title>Molecular characterization of firefly nuptial gifts: a multi-omics approach sheds light on postcopulatory sexual selection.</title>
        <authorList>
            <person name="Al-Wathiqui N."/>
            <person name="Fallon T.R."/>
            <person name="South A."/>
            <person name="Weng J.K."/>
            <person name="Lewis S.M."/>
        </authorList>
    </citation>
    <scope>NUCLEOTIDE SEQUENCE</scope>
</reference>
<organism evidence="1">
    <name type="scientific">Photinus pyralis</name>
    <name type="common">Common eastern firefly</name>
    <name type="synonym">Lampyris pyralis</name>
    <dbReference type="NCBI Taxonomy" id="7054"/>
    <lineage>
        <taxon>Eukaryota</taxon>
        <taxon>Metazoa</taxon>
        <taxon>Ecdysozoa</taxon>
        <taxon>Arthropoda</taxon>
        <taxon>Hexapoda</taxon>
        <taxon>Insecta</taxon>
        <taxon>Pterygota</taxon>
        <taxon>Neoptera</taxon>
        <taxon>Endopterygota</taxon>
        <taxon>Coleoptera</taxon>
        <taxon>Polyphaga</taxon>
        <taxon>Elateriformia</taxon>
        <taxon>Elateroidea</taxon>
        <taxon>Lampyridae</taxon>
        <taxon>Lampyrinae</taxon>
        <taxon>Photinus</taxon>
    </lineage>
</organism>
<evidence type="ECO:0000313" key="1">
    <source>
        <dbReference type="EMBL" id="JAV87700.1"/>
    </source>
</evidence>
<name>A0A1Y1MTA5_PHOPY</name>
<proteinExistence type="predicted"/>
<sequence>MSLLGHLGDAGIVTKHPRGLGVKHKRHCEKTLDPFYELISPMGLESILDAISSRHAANEAVSRRKPDRGVGNLQVLSRLAYVYRSSSAAAQAKLQMKSR</sequence>
<accession>A0A1Y1MTA5</accession>
<dbReference type="EMBL" id="GEZM01024826">
    <property type="protein sequence ID" value="JAV87700.1"/>
    <property type="molecule type" value="Transcribed_RNA"/>
</dbReference>
<dbReference type="AlphaFoldDB" id="A0A1Y1MTA5"/>